<protein>
    <submittedName>
        <fullName evidence="1">Uncharacterized protein</fullName>
    </submittedName>
</protein>
<comment type="caution">
    <text evidence="1">The sequence shown here is derived from an EMBL/GenBank/DDBJ whole genome shotgun (WGS) entry which is preliminary data.</text>
</comment>
<name>X1T1R4_9ZZZZ</name>
<gene>
    <name evidence="1" type="ORF">S12H4_14987</name>
</gene>
<reference evidence="1" key="1">
    <citation type="journal article" date="2014" name="Front. Microbiol.">
        <title>High frequency of phylogenetically diverse reductive dehalogenase-homologous genes in deep subseafloor sedimentary metagenomes.</title>
        <authorList>
            <person name="Kawai M."/>
            <person name="Futagami T."/>
            <person name="Toyoda A."/>
            <person name="Takaki Y."/>
            <person name="Nishi S."/>
            <person name="Hori S."/>
            <person name="Arai W."/>
            <person name="Tsubouchi T."/>
            <person name="Morono Y."/>
            <person name="Uchiyama I."/>
            <person name="Ito T."/>
            <person name="Fujiyama A."/>
            <person name="Inagaki F."/>
            <person name="Takami H."/>
        </authorList>
    </citation>
    <scope>NUCLEOTIDE SEQUENCE</scope>
    <source>
        <strain evidence="1">Expedition CK06-06</strain>
    </source>
</reference>
<dbReference type="AlphaFoldDB" id="X1T1R4"/>
<evidence type="ECO:0000313" key="1">
    <source>
        <dbReference type="EMBL" id="GAI85336.1"/>
    </source>
</evidence>
<organism evidence="1">
    <name type="scientific">marine sediment metagenome</name>
    <dbReference type="NCBI Taxonomy" id="412755"/>
    <lineage>
        <taxon>unclassified sequences</taxon>
        <taxon>metagenomes</taxon>
        <taxon>ecological metagenomes</taxon>
    </lineage>
</organism>
<dbReference type="EMBL" id="BARW01007170">
    <property type="protein sequence ID" value="GAI85336.1"/>
    <property type="molecule type" value="Genomic_DNA"/>
</dbReference>
<accession>X1T1R4</accession>
<sequence length="157" mass="18296">MPVAAFAVRAWLQPIMRGAAKVKYPWTKLYEELKLVEPVYRKTQFGYDYRSYLSAYDKGDRLKFTRRDYKPTEALFSEARVGMRKTFKYNVESRFVDRETGAVTSTRSSFVSSDTQLTRGEIEAIVSDRVSDIAEDYDAEVQATLTEAWHREGDFWD</sequence>
<proteinExistence type="predicted"/>